<proteinExistence type="predicted"/>
<evidence type="ECO:0000313" key="2">
    <source>
        <dbReference type="EMBL" id="KAB6335439.1"/>
    </source>
</evidence>
<dbReference type="EMBL" id="WDCP01000204">
    <property type="protein sequence ID" value="KAB6335002.1"/>
    <property type="molecule type" value="Genomic_DNA"/>
</dbReference>
<reference evidence="1 3" key="1">
    <citation type="journal article" date="2019" name="Nat. Med.">
        <title>A library of human gut bacterial isolates paired with longitudinal multiomics data enables mechanistic microbiome research.</title>
        <authorList>
            <person name="Poyet M."/>
            <person name="Groussin M."/>
            <person name="Gibbons S.M."/>
            <person name="Avila-Pacheco J."/>
            <person name="Jiang X."/>
            <person name="Kearney S.M."/>
            <person name="Perrotta A.R."/>
            <person name="Berdy B."/>
            <person name="Zhao S."/>
            <person name="Lieberman T.D."/>
            <person name="Swanson P.K."/>
            <person name="Smith M."/>
            <person name="Roesemann S."/>
            <person name="Alexander J.E."/>
            <person name="Rich S.A."/>
            <person name="Livny J."/>
            <person name="Vlamakis H."/>
            <person name="Clish C."/>
            <person name="Bullock K."/>
            <person name="Deik A."/>
            <person name="Scott J."/>
            <person name="Pierce K.A."/>
            <person name="Xavier R.J."/>
            <person name="Alm E.J."/>
        </authorList>
    </citation>
    <scope>NUCLEOTIDE SEQUENCE [LARGE SCALE GENOMIC DNA]</scope>
    <source>
        <strain evidence="1 3">BIOML-A16</strain>
    </source>
</reference>
<organism evidence="1 3">
    <name type="scientific">Bacteroides xylanisolvens</name>
    <dbReference type="NCBI Taxonomy" id="371601"/>
    <lineage>
        <taxon>Bacteria</taxon>
        <taxon>Pseudomonadati</taxon>
        <taxon>Bacteroidota</taxon>
        <taxon>Bacteroidia</taxon>
        <taxon>Bacteroidales</taxon>
        <taxon>Bacteroidaceae</taxon>
        <taxon>Bacteroides</taxon>
    </lineage>
</organism>
<dbReference type="Proteomes" id="UP000438288">
    <property type="component" value="Unassembled WGS sequence"/>
</dbReference>
<protein>
    <submittedName>
        <fullName evidence="1">Uncharacterized protein</fullName>
    </submittedName>
</protein>
<name>A0A6I0WDG0_9BACE</name>
<accession>A0A6I0WDG0</accession>
<dbReference type="EMBL" id="WDCP01000141">
    <property type="protein sequence ID" value="KAB6335439.1"/>
    <property type="molecule type" value="Genomic_DNA"/>
</dbReference>
<comment type="caution">
    <text evidence="1">The sequence shown here is derived from an EMBL/GenBank/DDBJ whole genome shotgun (WGS) entry which is preliminary data.</text>
</comment>
<evidence type="ECO:0000313" key="3">
    <source>
        <dbReference type="Proteomes" id="UP000438288"/>
    </source>
</evidence>
<dbReference type="AlphaFoldDB" id="A0A6I0WDG0"/>
<evidence type="ECO:0000313" key="1">
    <source>
        <dbReference type="EMBL" id="KAB6335002.1"/>
    </source>
</evidence>
<gene>
    <name evidence="2" type="ORF">GAZ43_26255</name>
    <name evidence="1" type="ORF">GAZ43_27290</name>
</gene>
<sequence length="67" mass="7816">MSFTSTEFEEEPNRRQEKVCVSNLNFAFFKKEQKGKEQKERDKSRNPAGAIYCIPTEQNSFSVVIHT</sequence>